<reference evidence="3" key="2">
    <citation type="submission" date="2016-11" db="EMBL/GenBank/DDBJ databases">
        <authorList>
            <person name="Varghese N."/>
            <person name="Submissions S."/>
        </authorList>
    </citation>
    <scope>NUCLEOTIDE SEQUENCE [LARGE SCALE GENOMIC DNA]</scope>
    <source>
        <strain evidence="3">DSM 18095</strain>
    </source>
</reference>
<dbReference type="EMBL" id="FQTY01000001">
    <property type="protein sequence ID" value="SHE27117.1"/>
    <property type="molecule type" value="Genomic_DNA"/>
</dbReference>
<accession>A0A1M4S527</accession>
<evidence type="ECO:0000313" key="3">
    <source>
        <dbReference type="Proteomes" id="UP000184114"/>
    </source>
</evidence>
<proteinExistence type="predicted"/>
<name>A0A1M4S527_9FIRM</name>
<organism evidence="1 3">
    <name type="scientific">Tissierella praeacuta DSM 18095</name>
    <dbReference type="NCBI Taxonomy" id="1123404"/>
    <lineage>
        <taxon>Bacteria</taxon>
        <taxon>Bacillati</taxon>
        <taxon>Bacillota</taxon>
        <taxon>Tissierellia</taxon>
        <taxon>Tissierellales</taxon>
        <taxon>Tissierellaceae</taxon>
        <taxon>Tissierella</taxon>
    </lineage>
</organism>
<evidence type="ECO:0000313" key="2">
    <source>
        <dbReference type="EMBL" id="SHE96353.1"/>
    </source>
</evidence>
<sequence>MKTIDEWLRRRIRMITWKSWKKVKTKFVNLKKLGVAREKAWEWANTRKGYWHTANSWILATTLTNARFEKQGYLSFLKYYLEVKV</sequence>
<reference evidence="1" key="1">
    <citation type="submission" date="2016-11" db="EMBL/GenBank/DDBJ databases">
        <authorList>
            <person name="Jaros S."/>
            <person name="Januszkiewicz K."/>
            <person name="Wedrychowicz H."/>
        </authorList>
    </citation>
    <scope>NUCLEOTIDE SEQUENCE [LARGE SCALE GENOMIC DNA]</scope>
    <source>
        <strain evidence="1">DSM 18095</strain>
    </source>
</reference>
<dbReference type="AlphaFoldDB" id="A0A1M4S527"/>
<dbReference type="STRING" id="1123404.SAMN02745784_00001"/>
<protein>
    <recommendedName>
        <fullName evidence="4">Group II intron, maturase-specific domain</fullName>
    </recommendedName>
</protein>
<dbReference type="EMBL" id="FQTY01000013">
    <property type="protein sequence ID" value="SHE96353.1"/>
    <property type="molecule type" value="Genomic_DNA"/>
</dbReference>
<gene>
    <name evidence="1" type="ORF">SAMN02745784_00001</name>
    <name evidence="2" type="ORF">SAMN02745784_02355</name>
</gene>
<keyword evidence="3" id="KW-1185">Reference proteome</keyword>
<dbReference type="Proteomes" id="UP000184114">
    <property type="component" value="Unassembled WGS sequence"/>
</dbReference>
<evidence type="ECO:0000313" key="1">
    <source>
        <dbReference type="EMBL" id="SHE27117.1"/>
    </source>
</evidence>
<evidence type="ECO:0008006" key="4">
    <source>
        <dbReference type="Google" id="ProtNLM"/>
    </source>
</evidence>